<dbReference type="InterPro" id="IPR006179">
    <property type="entry name" value="5_nucleotidase/apyrase"/>
</dbReference>
<keyword evidence="6" id="KW-1185">Reference proteome</keyword>
<dbReference type="InterPro" id="IPR036907">
    <property type="entry name" value="5'-Nucleotdase_C_sf"/>
</dbReference>
<comment type="similarity">
    <text evidence="1">Belongs to the 5'-nucleotidase family.</text>
</comment>
<feature type="transmembrane region" description="Helical" evidence="2">
    <location>
        <begin position="795"/>
        <end position="818"/>
    </location>
</feature>
<dbReference type="Gene3D" id="3.90.780.10">
    <property type="entry name" value="5'-Nucleotidase, C-terminal domain"/>
    <property type="match status" value="1"/>
</dbReference>
<keyword evidence="2" id="KW-0812">Transmembrane</keyword>
<dbReference type="InterPro" id="IPR011641">
    <property type="entry name" value="Tyr-kin_ephrin_A/B_rcpt-like"/>
</dbReference>
<keyword evidence="2" id="KW-1133">Transmembrane helix</keyword>
<sequence>VLQRLALYEKGIVNASQKEVGSIGADISGQRGSPNDNTTWPGCRAHDCQMSHLLADAMLWYCTDKFGLPCDVALNNGGGIRDSLDYDAANGTVTYGEVLNVLPFQNSAEMFDIMGEFLVDDLMNMAWKHIVTLEASNYYHGSFAQVGGLRYAWNSEATTKEDTILYVEIYDRSSETWGPIRYANTYRVITNNYLANGGDGYTNFGNKALNRMPFGDNLENVVIDYLGYHGHYTPESFEALVECMGMDEHVLFDTWPSTAEECHIIESSGQKLVLNCEAGYYRYVYENGTQECELCPGGTFSDSIDTATSCTNCTPGEFQPNVGETSCSACSEGKYQPQAGATACIPCPVNTFNAETNATACVPCEAHSTTEADGANAASLCRCDPGYYQSGDALVSGGELCMPCSELSVKKVSGSQECDPCTGNTYATNGWDPLSSAFLLNYSDPLVVPTCSCASGKQPFLQDGAWSVADDGAICVDCPAYHVRVSNADLRYAESAMCAPCELGYEFIDARTPCRGCDKGWIKLSNSLACVECSDDEGVPIDGLECLGGSAYYIHQGYYLSPNAQYCDDEQCFFDRIYECPCEDACKTEASCADGGGGDACDALRKAFENAKYDVPNDLDAGRAGTGLEAVPEVMVCKANGYIEAALCGGSAVPSCAAGYHLGAAQQECVKCPSPAAVATGAVFVLILVALAMGFIYVMHASASEMTTEDTDDALLFTRKLMVAKGSIVLLIGYFQVMSQLSFIFSRDLLPDVIIRFVSSLNIINVDINLIIDAACFQHHFLPNLIGSGTVGFMFSFWCSVAQPWVVMLLMFLVYRVLCLRHAALPDIGDDIKWHHDVASTCSAVWLWLMMFLHPGISTRMLMLFKCDPVEYKDQNVNDDTELWLTLDVSTRCFDTASYQIAAIFSALTLIWYTFGFPCFLLTMMRGQRHFVKARVRTVDFFRHRDMVHLGLWEPADHDGRLLFSEIKKSESLGSKSQELAAATNFTNNNIDILLPLSSFVEQSDEDTEESEGVDQNKETISVKNGKTVRIALIKKKDAKREVIEVSFFQKEDVGDGGETTLVNVTKMDAFNNNKVFGQFCDTLEDPFFFWNIWEIVRRLLQTCVVVVVILVTDQMSAGLIFALLIAWFAGMLHLRFSPFKSDAMDRLQLTILVNQFIVQLTLAYFQMQDGNAQGIGIFILVLQADASETNEIPATVATATANATATGGTISVHNPTWEESFNDLPIVERM</sequence>
<feature type="domain" description="5'-Nucleotidase C-terminal" evidence="3">
    <location>
        <begin position="38"/>
        <end position="204"/>
    </location>
</feature>
<feature type="non-terminal residue" evidence="5">
    <location>
        <position position="1"/>
    </location>
</feature>
<dbReference type="InterPro" id="IPR008334">
    <property type="entry name" value="5'-Nucleotdase_C"/>
</dbReference>
<dbReference type="GO" id="GO:0016787">
    <property type="term" value="F:hydrolase activity"/>
    <property type="evidence" value="ECO:0007669"/>
    <property type="project" value="InterPro"/>
</dbReference>
<dbReference type="GO" id="GO:0009166">
    <property type="term" value="P:nucleotide catabolic process"/>
    <property type="evidence" value="ECO:0007669"/>
    <property type="project" value="InterPro"/>
</dbReference>
<feature type="transmembrane region" description="Helical" evidence="2">
    <location>
        <begin position="728"/>
        <end position="746"/>
    </location>
</feature>
<feature type="transmembrane region" description="Helical" evidence="2">
    <location>
        <begin position="676"/>
        <end position="698"/>
    </location>
</feature>
<dbReference type="SUPFAM" id="SSF57184">
    <property type="entry name" value="Growth factor receptor domain"/>
    <property type="match status" value="2"/>
</dbReference>
<feature type="domain" description="Tyrosine-protein kinase ephrin type A/B receptor-like" evidence="4">
    <location>
        <begin position="298"/>
        <end position="342"/>
    </location>
</feature>
<name>A0AAE0BQM4_9CHLO</name>
<evidence type="ECO:0000256" key="1">
    <source>
        <dbReference type="ARBA" id="ARBA00006654"/>
    </source>
</evidence>
<feature type="transmembrane region" description="Helical" evidence="2">
    <location>
        <begin position="901"/>
        <end position="925"/>
    </location>
</feature>
<dbReference type="CDD" id="cd00185">
    <property type="entry name" value="TNFRSF"/>
    <property type="match status" value="1"/>
</dbReference>
<keyword evidence="2" id="KW-0472">Membrane</keyword>
<comment type="caution">
    <text evidence="5">The sequence shown here is derived from an EMBL/GenBank/DDBJ whole genome shotgun (WGS) entry which is preliminary data.</text>
</comment>
<dbReference type="SMART" id="SM01411">
    <property type="entry name" value="Ephrin_rec_like"/>
    <property type="match status" value="4"/>
</dbReference>
<feature type="transmembrane region" description="Helical" evidence="2">
    <location>
        <begin position="1104"/>
        <end position="1128"/>
    </location>
</feature>
<evidence type="ECO:0000313" key="6">
    <source>
        <dbReference type="Proteomes" id="UP001190700"/>
    </source>
</evidence>
<proteinExistence type="inferred from homology"/>
<evidence type="ECO:0000256" key="2">
    <source>
        <dbReference type="SAM" id="Phobius"/>
    </source>
</evidence>
<dbReference type="Pfam" id="PF07699">
    <property type="entry name" value="Ephrin_rec_like"/>
    <property type="match status" value="1"/>
</dbReference>
<evidence type="ECO:0000259" key="3">
    <source>
        <dbReference type="Pfam" id="PF02872"/>
    </source>
</evidence>
<dbReference type="AlphaFoldDB" id="A0AAE0BQM4"/>
<dbReference type="InterPro" id="IPR009030">
    <property type="entry name" value="Growth_fac_rcpt_cys_sf"/>
</dbReference>
<evidence type="ECO:0000259" key="4">
    <source>
        <dbReference type="Pfam" id="PF07699"/>
    </source>
</evidence>
<reference evidence="5 6" key="1">
    <citation type="journal article" date="2015" name="Genome Biol. Evol.">
        <title>Comparative Genomics of a Bacterivorous Green Alga Reveals Evolutionary Causalities and Consequences of Phago-Mixotrophic Mode of Nutrition.</title>
        <authorList>
            <person name="Burns J.A."/>
            <person name="Paasch A."/>
            <person name="Narechania A."/>
            <person name="Kim E."/>
        </authorList>
    </citation>
    <scope>NUCLEOTIDE SEQUENCE [LARGE SCALE GENOMIC DNA]</scope>
    <source>
        <strain evidence="5 6">PLY_AMNH</strain>
    </source>
</reference>
<dbReference type="PANTHER" id="PTHR11575:SF24">
    <property type="entry name" value="5'-NUCLEOTIDASE"/>
    <property type="match status" value="1"/>
</dbReference>
<evidence type="ECO:0008006" key="7">
    <source>
        <dbReference type="Google" id="ProtNLM"/>
    </source>
</evidence>
<dbReference type="Proteomes" id="UP001190700">
    <property type="component" value="Unassembled WGS sequence"/>
</dbReference>
<dbReference type="Gene3D" id="2.10.50.10">
    <property type="entry name" value="Tumor Necrosis Factor Receptor, subunit A, domain 2"/>
    <property type="match status" value="2"/>
</dbReference>
<dbReference type="SUPFAM" id="SSF55816">
    <property type="entry name" value="5'-nucleotidase (syn. UDP-sugar hydrolase), C-terminal domain"/>
    <property type="match status" value="1"/>
</dbReference>
<gene>
    <name evidence="5" type="ORF">CYMTET_50032</name>
</gene>
<dbReference type="EMBL" id="LGRX02033743">
    <property type="protein sequence ID" value="KAK3240094.1"/>
    <property type="molecule type" value="Genomic_DNA"/>
</dbReference>
<dbReference type="PRINTS" id="PR01607">
    <property type="entry name" value="APYRASEFAMLY"/>
</dbReference>
<dbReference type="Pfam" id="PF02872">
    <property type="entry name" value="5_nucleotid_C"/>
    <property type="match status" value="1"/>
</dbReference>
<accession>A0AAE0BQM4</accession>
<organism evidence="5 6">
    <name type="scientific">Cymbomonas tetramitiformis</name>
    <dbReference type="NCBI Taxonomy" id="36881"/>
    <lineage>
        <taxon>Eukaryota</taxon>
        <taxon>Viridiplantae</taxon>
        <taxon>Chlorophyta</taxon>
        <taxon>Pyramimonadophyceae</taxon>
        <taxon>Pyramimonadales</taxon>
        <taxon>Pyramimonadaceae</taxon>
        <taxon>Cymbomonas</taxon>
    </lineage>
</organism>
<evidence type="ECO:0000313" key="5">
    <source>
        <dbReference type="EMBL" id="KAK3240094.1"/>
    </source>
</evidence>
<feature type="transmembrane region" description="Helical" evidence="2">
    <location>
        <begin position="838"/>
        <end position="857"/>
    </location>
</feature>
<protein>
    <recommendedName>
        <fullName evidence="7">Tyrosine-protein kinase ephrin type A/B receptor-like domain-containing protein</fullName>
    </recommendedName>
</protein>
<dbReference type="PANTHER" id="PTHR11575">
    <property type="entry name" value="5'-NUCLEOTIDASE-RELATED"/>
    <property type="match status" value="1"/>
</dbReference>